<dbReference type="PROSITE" id="PS50297">
    <property type="entry name" value="ANK_REP_REGION"/>
    <property type="match status" value="1"/>
</dbReference>
<evidence type="ECO:0000256" key="2">
    <source>
        <dbReference type="ARBA" id="ARBA00023043"/>
    </source>
</evidence>
<keyword evidence="2 3" id="KW-0040">ANK repeat</keyword>
<name>A0ABR4L8X8_9EURO</name>
<protein>
    <submittedName>
        <fullName evidence="4">Ankyrin repeat-containing domain protein</fullName>
    </submittedName>
</protein>
<dbReference type="PANTHER" id="PTHR24198">
    <property type="entry name" value="ANKYRIN REPEAT AND PROTEIN KINASE DOMAIN-CONTAINING PROTEIN"/>
    <property type="match status" value="1"/>
</dbReference>
<sequence length="412" mass="44985">MSPNSWIPLGSDYLCYRALAPDAGVYYPIRTVRDCTDWIVARLSAPGRRREICATLSRAAAEPPAGVIHAVLTENNYGYSDDQKRMGHGQRSDAPAHRLCSAICISDISLVRSLLDEGIDVNGKSDIFGSPLTCAARGGHLQAAQLLIEIGADVNLDVTLTTGRKEMSKLSAPGGFRAPWTALDAAAAGGHEEIVKLLLEPHLNLSRSSCSFFNAIIRAARKGNTRALQILMDHADFDAIPRGYVTRVLDVALKESASGGHVETMQFLLDAGAPVDLEPRDKEAREWTAVGRAAGNGHNSAIELLLDRGAEIDKWWLWQESPLLEAARGGFPRTVTLLIDRGAELGDGKYVRPLLHAEFFPWCVIKVLLEKGAHKRDPEATVDMLENAYRDKRQDVVDLLLEYGVTLGDKSD</sequence>
<dbReference type="InterPro" id="IPR002110">
    <property type="entry name" value="Ankyrin_rpt"/>
</dbReference>
<organism evidence="4 5">
    <name type="scientific">Aspergillus lucknowensis</name>
    <dbReference type="NCBI Taxonomy" id="176173"/>
    <lineage>
        <taxon>Eukaryota</taxon>
        <taxon>Fungi</taxon>
        <taxon>Dikarya</taxon>
        <taxon>Ascomycota</taxon>
        <taxon>Pezizomycotina</taxon>
        <taxon>Eurotiomycetes</taxon>
        <taxon>Eurotiomycetidae</taxon>
        <taxon>Eurotiales</taxon>
        <taxon>Aspergillaceae</taxon>
        <taxon>Aspergillus</taxon>
        <taxon>Aspergillus subgen. Nidulantes</taxon>
    </lineage>
</organism>
<evidence type="ECO:0000313" key="5">
    <source>
        <dbReference type="Proteomes" id="UP001610432"/>
    </source>
</evidence>
<dbReference type="Gene3D" id="1.25.40.20">
    <property type="entry name" value="Ankyrin repeat-containing domain"/>
    <property type="match status" value="2"/>
</dbReference>
<dbReference type="SUPFAM" id="SSF48403">
    <property type="entry name" value="Ankyrin repeat"/>
    <property type="match status" value="1"/>
</dbReference>
<dbReference type="PANTHER" id="PTHR24198:SF165">
    <property type="entry name" value="ANKYRIN REPEAT-CONTAINING PROTEIN-RELATED"/>
    <property type="match status" value="1"/>
</dbReference>
<dbReference type="SMART" id="SM00248">
    <property type="entry name" value="ANK"/>
    <property type="match status" value="7"/>
</dbReference>
<keyword evidence="5" id="KW-1185">Reference proteome</keyword>
<dbReference type="GeneID" id="98142336"/>
<dbReference type="EMBL" id="JBFXLQ010000078">
    <property type="protein sequence ID" value="KAL2860988.1"/>
    <property type="molecule type" value="Genomic_DNA"/>
</dbReference>
<dbReference type="Pfam" id="PF13637">
    <property type="entry name" value="Ank_4"/>
    <property type="match status" value="2"/>
</dbReference>
<accession>A0ABR4L8X8</accession>
<proteinExistence type="predicted"/>
<evidence type="ECO:0000313" key="4">
    <source>
        <dbReference type="EMBL" id="KAL2860988.1"/>
    </source>
</evidence>
<comment type="caution">
    <text evidence="4">The sequence shown here is derived from an EMBL/GenBank/DDBJ whole genome shotgun (WGS) entry which is preliminary data.</text>
</comment>
<dbReference type="Pfam" id="PF12796">
    <property type="entry name" value="Ank_2"/>
    <property type="match status" value="1"/>
</dbReference>
<keyword evidence="1" id="KW-0677">Repeat</keyword>
<feature type="repeat" description="ANK" evidence="3">
    <location>
        <begin position="130"/>
        <end position="159"/>
    </location>
</feature>
<dbReference type="RefSeq" id="XP_070880882.1">
    <property type="nucleotide sequence ID" value="XM_071027264.1"/>
</dbReference>
<gene>
    <name evidence="4" type="ORF">BJX67DRAFT_317977</name>
</gene>
<evidence type="ECO:0000256" key="3">
    <source>
        <dbReference type="PROSITE-ProRule" id="PRU00023"/>
    </source>
</evidence>
<dbReference type="InterPro" id="IPR036770">
    <property type="entry name" value="Ankyrin_rpt-contain_sf"/>
</dbReference>
<evidence type="ECO:0000256" key="1">
    <source>
        <dbReference type="ARBA" id="ARBA00022737"/>
    </source>
</evidence>
<dbReference type="Proteomes" id="UP001610432">
    <property type="component" value="Unassembled WGS sequence"/>
</dbReference>
<dbReference type="PROSITE" id="PS50088">
    <property type="entry name" value="ANK_REPEAT"/>
    <property type="match status" value="1"/>
</dbReference>
<reference evidence="4 5" key="1">
    <citation type="submission" date="2024-07" db="EMBL/GenBank/DDBJ databases">
        <title>Section-level genome sequencing and comparative genomics of Aspergillus sections Usti and Cavernicolus.</title>
        <authorList>
            <consortium name="Lawrence Berkeley National Laboratory"/>
            <person name="Nybo J.L."/>
            <person name="Vesth T.C."/>
            <person name="Theobald S."/>
            <person name="Frisvad J.C."/>
            <person name="Larsen T.O."/>
            <person name="Kjaerboelling I."/>
            <person name="Rothschild-Mancinelli K."/>
            <person name="Lyhne E.K."/>
            <person name="Kogle M.E."/>
            <person name="Barry K."/>
            <person name="Clum A."/>
            <person name="Na H."/>
            <person name="Ledsgaard L."/>
            <person name="Lin J."/>
            <person name="Lipzen A."/>
            <person name="Kuo A."/>
            <person name="Riley R."/>
            <person name="Mondo S."/>
            <person name="Labutti K."/>
            <person name="Haridas S."/>
            <person name="Pangalinan J."/>
            <person name="Salamov A.A."/>
            <person name="Simmons B.A."/>
            <person name="Magnuson J.K."/>
            <person name="Chen J."/>
            <person name="Drula E."/>
            <person name="Henrissat B."/>
            <person name="Wiebenga A."/>
            <person name="Lubbers R.J."/>
            <person name="Gomes A.C."/>
            <person name="Macurrencykelacurrency M.R."/>
            <person name="Stajich J."/>
            <person name="Grigoriev I.V."/>
            <person name="Mortensen U.H."/>
            <person name="De Vries R.P."/>
            <person name="Baker S.E."/>
            <person name="Andersen M.R."/>
        </authorList>
    </citation>
    <scope>NUCLEOTIDE SEQUENCE [LARGE SCALE GENOMIC DNA]</scope>
    <source>
        <strain evidence="4 5">CBS 449.75</strain>
    </source>
</reference>